<reference evidence="5" key="1">
    <citation type="submission" date="2021-03" db="EMBL/GenBank/DDBJ databases">
        <title>Proteiniclasticum marinus sp. nov., isolated from tidal flat sediment.</title>
        <authorList>
            <person name="Namirimu T."/>
            <person name="Yang J.-A."/>
            <person name="Yang S.-H."/>
            <person name="Kim Y.-J."/>
            <person name="Kwon K.K."/>
        </authorList>
    </citation>
    <scope>NUCLEOTIDE SEQUENCE</scope>
    <source>
        <strain evidence="5">SCR006</strain>
    </source>
</reference>
<dbReference type="InterPro" id="IPR013123">
    <property type="entry name" value="SpoU_subst-bd"/>
</dbReference>
<dbReference type="Pfam" id="PF00588">
    <property type="entry name" value="SpoU_methylase"/>
    <property type="match status" value="1"/>
</dbReference>
<dbReference type="SMART" id="SM00967">
    <property type="entry name" value="SpoU_sub_bind"/>
    <property type="match status" value="1"/>
</dbReference>
<comment type="caution">
    <text evidence="5">The sequence shown here is derived from an EMBL/GenBank/DDBJ whole genome shotgun (WGS) entry which is preliminary data.</text>
</comment>
<proteinExistence type="inferred from homology"/>
<evidence type="ECO:0000256" key="3">
    <source>
        <dbReference type="ARBA" id="ARBA00022679"/>
    </source>
</evidence>
<name>A0A939KFM2_9CLOT</name>
<keyword evidence="3" id="KW-0808">Transferase</keyword>
<dbReference type="PANTHER" id="PTHR43191">
    <property type="entry name" value="RRNA METHYLTRANSFERASE 3"/>
    <property type="match status" value="1"/>
</dbReference>
<dbReference type="Proteomes" id="UP000664218">
    <property type="component" value="Unassembled WGS sequence"/>
</dbReference>
<accession>A0A939KFM2</accession>
<evidence type="ECO:0000313" key="6">
    <source>
        <dbReference type="Proteomes" id="UP000664218"/>
    </source>
</evidence>
<keyword evidence="2 5" id="KW-0489">Methyltransferase</keyword>
<dbReference type="AlphaFoldDB" id="A0A939KFM2"/>
<comment type="similarity">
    <text evidence="1">Belongs to the class IV-like SAM-binding methyltransferase superfamily. RNA methyltransferase TrmH family.</text>
</comment>
<dbReference type="InterPro" id="IPR053888">
    <property type="entry name" value="MRM3-like_sub_bind"/>
</dbReference>
<evidence type="ECO:0000313" key="5">
    <source>
        <dbReference type="EMBL" id="MBO1263429.1"/>
    </source>
</evidence>
<dbReference type="InterPro" id="IPR051259">
    <property type="entry name" value="rRNA_Methyltransferase"/>
</dbReference>
<dbReference type="SUPFAM" id="SSF55315">
    <property type="entry name" value="L30e-like"/>
    <property type="match status" value="1"/>
</dbReference>
<dbReference type="CDD" id="cd18095">
    <property type="entry name" value="SpoU-like_rRNA-MTase"/>
    <property type="match status" value="1"/>
</dbReference>
<dbReference type="Pfam" id="PF22435">
    <property type="entry name" value="MRM3-like_sub_bind"/>
    <property type="match status" value="1"/>
</dbReference>
<dbReference type="Gene3D" id="3.30.1330.30">
    <property type="match status" value="1"/>
</dbReference>
<dbReference type="InterPro" id="IPR001537">
    <property type="entry name" value="SpoU_MeTrfase"/>
</dbReference>
<dbReference type="SUPFAM" id="SSF75217">
    <property type="entry name" value="alpha/beta knot"/>
    <property type="match status" value="1"/>
</dbReference>
<gene>
    <name evidence="5" type="ORF">J3A84_00050</name>
</gene>
<dbReference type="InterPro" id="IPR029064">
    <property type="entry name" value="Ribosomal_eL30-like_sf"/>
</dbReference>
<keyword evidence="6" id="KW-1185">Reference proteome</keyword>
<evidence type="ECO:0000256" key="2">
    <source>
        <dbReference type="ARBA" id="ARBA00022603"/>
    </source>
</evidence>
<dbReference type="InterPro" id="IPR029028">
    <property type="entry name" value="Alpha/beta_knot_MTases"/>
</dbReference>
<dbReference type="Gene3D" id="3.40.1280.10">
    <property type="match status" value="1"/>
</dbReference>
<evidence type="ECO:0000259" key="4">
    <source>
        <dbReference type="SMART" id="SM00967"/>
    </source>
</evidence>
<dbReference type="GO" id="GO:0032259">
    <property type="term" value="P:methylation"/>
    <property type="evidence" value="ECO:0007669"/>
    <property type="project" value="UniProtKB-KW"/>
</dbReference>
<sequence length="270" mass="30081">MIKETYIESRNNSRIKSLKKLKEKKHRMRQGLYLVEGFRLLEEAFRAGKKVHTVLYERGKEEEFSRYIAPYAEESEIILTENDVIRDLSSTVHPQGVIGVVSLEDASTEEVPGRGASSELLLYLDGLQDPGNLGTIIRSAHASGAKGIILGRNTVDPYNEKVIRSSMGSIFHLPIYHQGEETLRGFLEAGYQLAVTSLEAEKNLFHEDLTGNLIIAIGNEGSGISQEIENKADVLLRIPMPGNAESLNAAVAASIILFERVRQMENRFLK</sequence>
<protein>
    <submittedName>
        <fullName evidence="5">RNA methyltransferase</fullName>
    </submittedName>
</protein>
<dbReference type="GO" id="GO:0003723">
    <property type="term" value="F:RNA binding"/>
    <property type="evidence" value="ECO:0007669"/>
    <property type="project" value="InterPro"/>
</dbReference>
<feature type="domain" description="RNA 2-O ribose methyltransferase substrate binding" evidence="4">
    <location>
        <begin position="34"/>
        <end position="107"/>
    </location>
</feature>
<evidence type="ECO:0000256" key="1">
    <source>
        <dbReference type="ARBA" id="ARBA00007228"/>
    </source>
</evidence>
<dbReference type="EMBL" id="JAFNJU010000001">
    <property type="protein sequence ID" value="MBO1263429.1"/>
    <property type="molecule type" value="Genomic_DNA"/>
</dbReference>
<organism evidence="5 6">
    <name type="scientific">Proteiniclasticum aestuarii</name>
    <dbReference type="NCBI Taxonomy" id="2817862"/>
    <lineage>
        <taxon>Bacteria</taxon>
        <taxon>Bacillati</taxon>
        <taxon>Bacillota</taxon>
        <taxon>Clostridia</taxon>
        <taxon>Eubacteriales</taxon>
        <taxon>Clostridiaceae</taxon>
        <taxon>Proteiniclasticum</taxon>
    </lineage>
</organism>
<dbReference type="InterPro" id="IPR029026">
    <property type="entry name" value="tRNA_m1G_MTases_N"/>
</dbReference>
<dbReference type="GO" id="GO:0008173">
    <property type="term" value="F:RNA methyltransferase activity"/>
    <property type="evidence" value="ECO:0007669"/>
    <property type="project" value="InterPro"/>
</dbReference>
<dbReference type="GO" id="GO:0005737">
    <property type="term" value="C:cytoplasm"/>
    <property type="evidence" value="ECO:0007669"/>
    <property type="project" value="UniProtKB-ARBA"/>
</dbReference>
<dbReference type="PANTHER" id="PTHR43191:SF2">
    <property type="entry name" value="RRNA METHYLTRANSFERASE 3, MITOCHONDRIAL"/>
    <property type="match status" value="1"/>
</dbReference>
<dbReference type="RefSeq" id="WP_207597954.1">
    <property type="nucleotide sequence ID" value="NZ_JAFNJU010000001.1"/>
</dbReference>
<dbReference type="GO" id="GO:0006396">
    <property type="term" value="P:RNA processing"/>
    <property type="evidence" value="ECO:0007669"/>
    <property type="project" value="InterPro"/>
</dbReference>